<dbReference type="EMBL" id="UOFT01000074">
    <property type="protein sequence ID" value="VAW98894.1"/>
    <property type="molecule type" value="Genomic_DNA"/>
</dbReference>
<sequence>MITRIKKWALLLISVAVFIPIASQADVVVIGNKSIRIDSITTKQAKKLWLGKLKKLGGIKITVVDQTPSNPAFEIFYTSIVKKTPSQLKTYWAKVSFTGKAFPPKQLKDDAAIIKWVASNPGALGYVDSTAVNDTVKPLLTAK</sequence>
<reference evidence="1" key="1">
    <citation type="submission" date="2018-06" db="EMBL/GenBank/DDBJ databases">
        <authorList>
            <person name="Zhirakovskaya E."/>
        </authorList>
    </citation>
    <scope>NUCLEOTIDE SEQUENCE</scope>
</reference>
<evidence type="ECO:0008006" key="2">
    <source>
        <dbReference type="Google" id="ProtNLM"/>
    </source>
</evidence>
<accession>A0A3B1AXY5</accession>
<evidence type="ECO:0000313" key="1">
    <source>
        <dbReference type="EMBL" id="VAW98894.1"/>
    </source>
</evidence>
<protein>
    <recommendedName>
        <fullName evidence="2">Phosphate ABC transporter substrate-binding protein</fullName>
    </recommendedName>
</protein>
<gene>
    <name evidence="1" type="ORF">MNBD_GAMMA23-2140</name>
</gene>
<dbReference type="AlphaFoldDB" id="A0A3B1AXY5"/>
<dbReference type="Gene3D" id="3.40.190.10">
    <property type="entry name" value="Periplasmic binding protein-like II"/>
    <property type="match status" value="1"/>
</dbReference>
<name>A0A3B1AXY5_9ZZZZ</name>
<proteinExistence type="predicted"/>
<organism evidence="1">
    <name type="scientific">hydrothermal vent metagenome</name>
    <dbReference type="NCBI Taxonomy" id="652676"/>
    <lineage>
        <taxon>unclassified sequences</taxon>
        <taxon>metagenomes</taxon>
        <taxon>ecological metagenomes</taxon>
    </lineage>
</organism>
<dbReference type="SUPFAM" id="SSF53850">
    <property type="entry name" value="Periplasmic binding protein-like II"/>
    <property type="match status" value="1"/>
</dbReference>